<gene>
    <name evidence="1" type="ORF">A4S02_14290</name>
</gene>
<organism evidence="1 2">
    <name type="scientific">Acetobacter ascendens</name>
    <dbReference type="NCBI Taxonomy" id="481146"/>
    <lineage>
        <taxon>Bacteria</taxon>
        <taxon>Pseudomonadati</taxon>
        <taxon>Pseudomonadota</taxon>
        <taxon>Alphaproteobacteria</taxon>
        <taxon>Acetobacterales</taxon>
        <taxon>Acetobacteraceae</taxon>
        <taxon>Acetobacter</taxon>
    </lineage>
</organism>
<keyword evidence="2" id="KW-1185">Reference proteome</keyword>
<sequence length="64" mass="7615">MVQKFSTELAPNFPQKTAIFWHLVLKCWIFRQTFRLVVILNKKFGDIFSTLALNLKKRQKTAIF</sequence>
<dbReference type="KEGG" id="aasc:A4S02_14290"/>
<reference evidence="2" key="1">
    <citation type="submission" date="2016-04" db="EMBL/GenBank/DDBJ databases">
        <authorList>
            <person name="Jeon C.O."/>
            <person name="Cho G.Y."/>
            <person name="Jeong H.I."/>
            <person name="Kim K.H."/>
        </authorList>
    </citation>
    <scope>NUCLEOTIDE SEQUENCE [LARGE SCALE GENOMIC DNA]</scope>
    <source>
        <strain evidence="2">LMG 1590</strain>
        <plasmid evidence="2">unnamed2</plasmid>
    </source>
</reference>
<geneLocation type="plasmid" evidence="1 2">
    <name>unnamed2</name>
</geneLocation>
<evidence type="ECO:0000313" key="2">
    <source>
        <dbReference type="Proteomes" id="UP000175973"/>
    </source>
</evidence>
<dbReference type="Proteomes" id="UP000175973">
    <property type="component" value="Plasmid unnamed2"/>
</dbReference>
<protein>
    <submittedName>
        <fullName evidence="1">Uncharacterized protein</fullName>
    </submittedName>
</protein>
<accession>A0A1D8R0B1</accession>
<keyword evidence="1" id="KW-0614">Plasmid</keyword>
<proteinExistence type="predicted"/>
<dbReference type="AlphaFoldDB" id="A0A1D8R0B1"/>
<evidence type="ECO:0000313" key="1">
    <source>
        <dbReference type="EMBL" id="AOW47998.1"/>
    </source>
</evidence>
<dbReference type="EMBL" id="CP015166">
    <property type="protein sequence ID" value="AOW47998.1"/>
    <property type="molecule type" value="Genomic_DNA"/>
</dbReference>
<name>A0A1D8R0B1_9PROT</name>